<dbReference type="InterPro" id="IPR002740">
    <property type="entry name" value="EVE_domain"/>
</dbReference>
<dbReference type="SUPFAM" id="SSF88697">
    <property type="entry name" value="PUA domain-like"/>
    <property type="match status" value="1"/>
</dbReference>
<dbReference type="PANTHER" id="PTHR14087:SF8">
    <property type="entry name" value="OS03G0676100 PROTEIN"/>
    <property type="match status" value="1"/>
</dbReference>
<reference evidence="3" key="1">
    <citation type="submission" date="2015-04" db="UniProtKB">
        <authorList>
            <consortium name="EnsemblPlants"/>
        </authorList>
    </citation>
    <scope>IDENTIFICATION</scope>
    <source>
        <strain evidence="3">SL10</strain>
    </source>
</reference>
<evidence type="ECO:0000313" key="4">
    <source>
        <dbReference type="Proteomes" id="UP000006591"/>
    </source>
</evidence>
<evidence type="ECO:0000259" key="2">
    <source>
        <dbReference type="Pfam" id="PF01878"/>
    </source>
</evidence>
<dbReference type="HOGENOM" id="CLU_1527597_0_0_1"/>
<evidence type="ECO:0000313" key="3">
    <source>
        <dbReference type="EnsemblPlants" id="ONIVA08G20600.1"/>
    </source>
</evidence>
<name>A0A0E0IDI5_ORYNI</name>
<sequence>MTAAAIAYQREGVGWCCRCYCRRRRKQHPTLLPSHPATASTSCSRRSRGSGRGPIPPDGNLVAAGLRDDPVSGALPWPPPRSQLDRSLVRVGAAKRWSWPCRAESADAINSLCALRWGDCCLFYHSGAGATSCHIVGVVEVAREWYEGEGEAASGGTVDVRAVGEFRLLVALGEIR</sequence>
<dbReference type="PANTHER" id="PTHR14087">
    <property type="entry name" value="THYMOCYTE NUCLEAR PROTEIN 1"/>
    <property type="match status" value="1"/>
</dbReference>
<organism evidence="3">
    <name type="scientific">Oryza nivara</name>
    <name type="common">Indian wild rice</name>
    <name type="synonym">Oryza sativa f. spontanea</name>
    <dbReference type="NCBI Taxonomy" id="4536"/>
    <lineage>
        <taxon>Eukaryota</taxon>
        <taxon>Viridiplantae</taxon>
        <taxon>Streptophyta</taxon>
        <taxon>Embryophyta</taxon>
        <taxon>Tracheophyta</taxon>
        <taxon>Spermatophyta</taxon>
        <taxon>Magnoliopsida</taxon>
        <taxon>Liliopsida</taxon>
        <taxon>Poales</taxon>
        <taxon>Poaceae</taxon>
        <taxon>BOP clade</taxon>
        <taxon>Oryzoideae</taxon>
        <taxon>Oryzeae</taxon>
        <taxon>Oryzinae</taxon>
        <taxon>Oryza</taxon>
    </lineage>
</organism>
<protein>
    <recommendedName>
        <fullName evidence="2">EVE domain-containing protein</fullName>
    </recommendedName>
</protein>
<evidence type="ECO:0000256" key="1">
    <source>
        <dbReference type="SAM" id="MobiDB-lite"/>
    </source>
</evidence>
<feature type="region of interest" description="Disordered" evidence="1">
    <location>
        <begin position="31"/>
        <end position="63"/>
    </location>
</feature>
<dbReference type="AlphaFoldDB" id="A0A0E0IDI5"/>
<dbReference type="eggNOG" id="KOG3383">
    <property type="taxonomic scope" value="Eukaryota"/>
</dbReference>
<dbReference type="Gene3D" id="3.10.590.10">
    <property type="entry name" value="ph1033 like domains"/>
    <property type="match status" value="1"/>
</dbReference>
<feature type="domain" description="EVE" evidence="2">
    <location>
        <begin position="110"/>
        <end position="173"/>
    </location>
</feature>
<accession>A0A0E0IDI5</accession>
<proteinExistence type="predicted"/>
<dbReference type="Pfam" id="PF01878">
    <property type="entry name" value="EVE"/>
    <property type="match status" value="1"/>
</dbReference>
<dbReference type="InterPro" id="IPR052181">
    <property type="entry name" value="5hmC_binding"/>
</dbReference>
<dbReference type="EnsemblPlants" id="ONIVA08G20600.1">
    <property type="protein sequence ID" value="ONIVA08G20600.1"/>
    <property type="gene ID" value="ONIVA08G20600"/>
</dbReference>
<dbReference type="Proteomes" id="UP000006591">
    <property type="component" value="Chromosome 8"/>
</dbReference>
<dbReference type="Gramene" id="ONIVA08G20600.1">
    <property type="protein sequence ID" value="ONIVA08G20600.1"/>
    <property type="gene ID" value="ONIVA08G20600"/>
</dbReference>
<keyword evidence="4" id="KW-1185">Reference proteome</keyword>
<dbReference type="InterPro" id="IPR015947">
    <property type="entry name" value="PUA-like_sf"/>
</dbReference>
<reference evidence="3" key="2">
    <citation type="submission" date="2018-04" db="EMBL/GenBank/DDBJ databases">
        <title>OnivRS2 (Oryza nivara Reference Sequence Version 2).</title>
        <authorList>
            <person name="Zhang J."/>
            <person name="Kudrna D."/>
            <person name="Lee S."/>
            <person name="Talag J."/>
            <person name="Rajasekar S."/>
            <person name="Welchert J."/>
            <person name="Hsing Y.-I."/>
            <person name="Wing R.A."/>
        </authorList>
    </citation>
    <scope>NUCLEOTIDE SEQUENCE [LARGE SCALE GENOMIC DNA]</scope>
    <source>
        <strain evidence="3">SL10</strain>
    </source>
</reference>
<dbReference type="STRING" id="4536.A0A0E0IDI5"/>
<dbReference type="GO" id="GO:0005634">
    <property type="term" value="C:nucleus"/>
    <property type="evidence" value="ECO:0007669"/>
    <property type="project" value="TreeGrafter"/>
</dbReference>